<dbReference type="Gramene" id="KCW69240">
    <property type="protein sequence ID" value="KCW69240"/>
    <property type="gene ID" value="EUGRSUZ_F02748"/>
</dbReference>
<name>A0A059BUC1_EUCGR</name>
<sequence length="109" mass="12952">MPPRTSESYARHCCSITGHLYFSRFVELIFFFFIFYFHAGSCDIVKPNSVHTLSDLTETSYLHREFETREFARDYVFLHCVARHSSSHMVVANQSHLHDCWHTTYFAFM</sequence>
<accession>A0A059BUC1</accession>
<reference evidence="2" key="1">
    <citation type="submission" date="2013-07" db="EMBL/GenBank/DDBJ databases">
        <title>The genome of Eucalyptus grandis.</title>
        <authorList>
            <person name="Schmutz J."/>
            <person name="Hayes R."/>
            <person name="Myburg A."/>
            <person name="Tuskan G."/>
            <person name="Grattapaglia D."/>
            <person name="Rokhsar D.S."/>
        </authorList>
    </citation>
    <scope>NUCLEOTIDE SEQUENCE</scope>
    <source>
        <tissue evidence="2">Leaf extractions</tissue>
    </source>
</reference>
<dbReference type="AlphaFoldDB" id="A0A059BUC1"/>
<dbReference type="InParanoid" id="A0A059BUC1"/>
<proteinExistence type="predicted"/>
<gene>
    <name evidence="2" type="ORF">EUGRSUZ_F02748</name>
</gene>
<dbReference type="EMBL" id="KK198758">
    <property type="protein sequence ID" value="KCW69240.1"/>
    <property type="molecule type" value="Genomic_DNA"/>
</dbReference>
<organism evidence="2">
    <name type="scientific">Eucalyptus grandis</name>
    <name type="common">Flooded gum</name>
    <dbReference type="NCBI Taxonomy" id="71139"/>
    <lineage>
        <taxon>Eukaryota</taxon>
        <taxon>Viridiplantae</taxon>
        <taxon>Streptophyta</taxon>
        <taxon>Embryophyta</taxon>
        <taxon>Tracheophyta</taxon>
        <taxon>Spermatophyta</taxon>
        <taxon>Magnoliopsida</taxon>
        <taxon>eudicotyledons</taxon>
        <taxon>Gunneridae</taxon>
        <taxon>Pentapetalae</taxon>
        <taxon>rosids</taxon>
        <taxon>malvids</taxon>
        <taxon>Myrtales</taxon>
        <taxon>Myrtaceae</taxon>
        <taxon>Myrtoideae</taxon>
        <taxon>Eucalypteae</taxon>
        <taxon>Eucalyptus</taxon>
    </lineage>
</organism>
<evidence type="ECO:0000256" key="1">
    <source>
        <dbReference type="SAM" id="Phobius"/>
    </source>
</evidence>
<protein>
    <submittedName>
        <fullName evidence="2">Uncharacterized protein</fullName>
    </submittedName>
</protein>
<keyword evidence="1" id="KW-1133">Transmembrane helix</keyword>
<evidence type="ECO:0000313" key="2">
    <source>
        <dbReference type="EMBL" id="KCW69240.1"/>
    </source>
</evidence>
<feature type="transmembrane region" description="Helical" evidence="1">
    <location>
        <begin position="21"/>
        <end position="39"/>
    </location>
</feature>
<keyword evidence="1" id="KW-0812">Transmembrane</keyword>
<keyword evidence="1" id="KW-0472">Membrane</keyword>